<gene>
    <name evidence="1" type="ORF">SV7mr_49890</name>
</gene>
<organism evidence="1 2">
    <name type="scientific">Stieleria bergensis</name>
    <dbReference type="NCBI Taxonomy" id="2528025"/>
    <lineage>
        <taxon>Bacteria</taxon>
        <taxon>Pseudomonadati</taxon>
        <taxon>Planctomycetota</taxon>
        <taxon>Planctomycetia</taxon>
        <taxon>Pirellulales</taxon>
        <taxon>Pirellulaceae</taxon>
        <taxon>Stieleria</taxon>
    </lineage>
</organism>
<evidence type="ECO:0000313" key="1">
    <source>
        <dbReference type="EMBL" id="QDT62441.1"/>
    </source>
</evidence>
<sequence>MRGKTIVLLLFVNLWIYAWSFVQNPYSEKESLRELALLYEAVAEGMEGYDAKLGISVHTRNPYAFRLMTGMTAPMRIEMLGIDPKYTHAVLNTAAGFEPPTGSEVLEKVNPWIFVRLAEPTTATKIGPLQ</sequence>
<evidence type="ECO:0000313" key="2">
    <source>
        <dbReference type="Proteomes" id="UP000315003"/>
    </source>
</evidence>
<dbReference type="EMBL" id="CP036272">
    <property type="protein sequence ID" value="QDT62441.1"/>
    <property type="molecule type" value="Genomic_DNA"/>
</dbReference>
<keyword evidence="2" id="KW-1185">Reference proteome</keyword>
<dbReference type="AlphaFoldDB" id="A0A517T285"/>
<accession>A0A517T285</accession>
<reference evidence="1 2" key="1">
    <citation type="submission" date="2019-02" db="EMBL/GenBank/DDBJ databases">
        <title>Deep-cultivation of Planctomycetes and their phenomic and genomic characterization uncovers novel biology.</title>
        <authorList>
            <person name="Wiegand S."/>
            <person name="Jogler M."/>
            <person name="Boedeker C."/>
            <person name="Pinto D."/>
            <person name="Vollmers J."/>
            <person name="Rivas-Marin E."/>
            <person name="Kohn T."/>
            <person name="Peeters S.H."/>
            <person name="Heuer A."/>
            <person name="Rast P."/>
            <person name="Oberbeckmann S."/>
            <person name="Bunk B."/>
            <person name="Jeske O."/>
            <person name="Meyerdierks A."/>
            <person name="Storesund J.E."/>
            <person name="Kallscheuer N."/>
            <person name="Luecker S."/>
            <person name="Lage O.M."/>
            <person name="Pohl T."/>
            <person name="Merkel B.J."/>
            <person name="Hornburger P."/>
            <person name="Mueller R.-W."/>
            <person name="Bruemmer F."/>
            <person name="Labrenz M."/>
            <person name="Spormann A.M."/>
            <person name="Op den Camp H."/>
            <person name="Overmann J."/>
            <person name="Amann R."/>
            <person name="Jetten M.S.M."/>
            <person name="Mascher T."/>
            <person name="Medema M.H."/>
            <person name="Devos D.P."/>
            <person name="Kaster A.-K."/>
            <person name="Ovreas L."/>
            <person name="Rohde M."/>
            <person name="Galperin M.Y."/>
            <person name="Jogler C."/>
        </authorList>
    </citation>
    <scope>NUCLEOTIDE SEQUENCE [LARGE SCALE GENOMIC DNA]</scope>
    <source>
        <strain evidence="1 2">SV_7m_r</strain>
    </source>
</reference>
<dbReference type="Proteomes" id="UP000315003">
    <property type="component" value="Chromosome"/>
</dbReference>
<proteinExistence type="predicted"/>
<protein>
    <submittedName>
        <fullName evidence="1">Uncharacterized protein</fullName>
    </submittedName>
</protein>
<name>A0A517T285_9BACT</name>